<organism evidence="1 2">
    <name type="scientific">Molorchus minor</name>
    <dbReference type="NCBI Taxonomy" id="1323400"/>
    <lineage>
        <taxon>Eukaryota</taxon>
        <taxon>Metazoa</taxon>
        <taxon>Ecdysozoa</taxon>
        <taxon>Arthropoda</taxon>
        <taxon>Hexapoda</taxon>
        <taxon>Insecta</taxon>
        <taxon>Pterygota</taxon>
        <taxon>Neoptera</taxon>
        <taxon>Endopterygota</taxon>
        <taxon>Coleoptera</taxon>
        <taxon>Polyphaga</taxon>
        <taxon>Cucujiformia</taxon>
        <taxon>Chrysomeloidea</taxon>
        <taxon>Cerambycidae</taxon>
        <taxon>Lamiinae</taxon>
        <taxon>Monochamini</taxon>
        <taxon>Molorchus</taxon>
    </lineage>
</organism>
<keyword evidence="2" id="KW-1185">Reference proteome</keyword>
<reference evidence="1" key="1">
    <citation type="journal article" date="2023" name="Insect Mol. Biol.">
        <title>Genome sequencing provides insights into the evolution of gene families encoding plant cell wall-degrading enzymes in longhorned beetles.</title>
        <authorList>
            <person name="Shin N.R."/>
            <person name="Okamura Y."/>
            <person name="Kirsch R."/>
            <person name="Pauchet Y."/>
        </authorList>
    </citation>
    <scope>NUCLEOTIDE SEQUENCE</scope>
    <source>
        <strain evidence="1">MMC_N1</strain>
    </source>
</reference>
<proteinExistence type="predicted"/>
<accession>A0ABQ9JSX8</accession>
<dbReference type="Proteomes" id="UP001162164">
    <property type="component" value="Unassembled WGS sequence"/>
</dbReference>
<protein>
    <submittedName>
        <fullName evidence="1">Uncharacterized protein</fullName>
    </submittedName>
</protein>
<dbReference type="EMBL" id="JAPWTJ010000216">
    <property type="protein sequence ID" value="KAJ8980984.1"/>
    <property type="molecule type" value="Genomic_DNA"/>
</dbReference>
<sequence length="28" mass="3251">MKLTPIFYLGDTKGNQNVFPEVRLSLRL</sequence>
<comment type="caution">
    <text evidence="1">The sequence shown here is derived from an EMBL/GenBank/DDBJ whole genome shotgun (WGS) entry which is preliminary data.</text>
</comment>
<evidence type="ECO:0000313" key="1">
    <source>
        <dbReference type="EMBL" id="KAJ8980984.1"/>
    </source>
</evidence>
<evidence type="ECO:0000313" key="2">
    <source>
        <dbReference type="Proteomes" id="UP001162164"/>
    </source>
</evidence>
<name>A0ABQ9JSX8_9CUCU</name>
<gene>
    <name evidence="1" type="ORF">NQ317_019168</name>
</gene>